<protein>
    <submittedName>
        <fullName evidence="1">Uncharacterized protein</fullName>
    </submittedName>
</protein>
<organism evidence="1 2">
    <name type="scientific">Phytophthora cactorum</name>
    <dbReference type="NCBI Taxonomy" id="29920"/>
    <lineage>
        <taxon>Eukaryota</taxon>
        <taxon>Sar</taxon>
        <taxon>Stramenopiles</taxon>
        <taxon>Oomycota</taxon>
        <taxon>Peronosporomycetes</taxon>
        <taxon>Peronosporales</taxon>
        <taxon>Peronosporaceae</taxon>
        <taxon>Phytophthora</taxon>
    </lineage>
</organism>
<dbReference type="Proteomes" id="UP000688947">
    <property type="component" value="Unassembled WGS sequence"/>
</dbReference>
<name>A0A8T1U2V6_9STRA</name>
<gene>
    <name evidence="1" type="ORF">JG687_00012510</name>
</gene>
<evidence type="ECO:0000313" key="2">
    <source>
        <dbReference type="Proteomes" id="UP000688947"/>
    </source>
</evidence>
<comment type="caution">
    <text evidence="1">The sequence shown here is derived from an EMBL/GenBank/DDBJ whole genome shotgun (WGS) entry which is preliminary data.</text>
</comment>
<sequence length="86" mass="9458">MLSTSRYTVITSKHRAQLIKQASLRPGLDPTRYSTHSVRIGGVTKILNAGTDRLVIKVLGRWLLNAFEEYPVLSADGARGISSLMC</sequence>
<reference evidence="1" key="1">
    <citation type="submission" date="2021-01" db="EMBL/GenBank/DDBJ databases">
        <title>Phytophthora aleatoria, a newly-described species from Pinus radiata is distinct from Phytophthora cactorum isolates based on comparative genomics.</title>
        <authorList>
            <person name="Mcdougal R."/>
            <person name="Panda P."/>
            <person name="Williams N."/>
            <person name="Studholme D.J."/>
        </authorList>
    </citation>
    <scope>NUCLEOTIDE SEQUENCE</scope>
    <source>
        <strain evidence="1">NZFS 3830</strain>
    </source>
</reference>
<evidence type="ECO:0000313" key="1">
    <source>
        <dbReference type="EMBL" id="KAG6953224.1"/>
    </source>
</evidence>
<dbReference type="EMBL" id="JAENGZ010000844">
    <property type="protein sequence ID" value="KAG6953224.1"/>
    <property type="molecule type" value="Genomic_DNA"/>
</dbReference>
<dbReference type="VEuPathDB" id="FungiDB:PC110_g22286"/>
<accession>A0A8T1U2V6</accession>
<proteinExistence type="predicted"/>
<dbReference type="AlphaFoldDB" id="A0A8T1U2V6"/>
<dbReference type="OrthoDB" id="126923at2759"/>